<keyword evidence="3" id="KW-1003">Cell membrane</keyword>
<dbReference type="GO" id="GO:0005886">
    <property type="term" value="C:plasma membrane"/>
    <property type="evidence" value="ECO:0007669"/>
    <property type="project" value="UniProtKB-SubCell"/>
</dbReference>
<evidence type="ECO:0000256" key="8">
    <source>
        <dbReference type="ARBA" id="ARBA00038436"/>
    </source>
</evidence>
<evidence type="ECO:0000256" key="6">
    <source>
        <dbReference type="ARBA" id="ARBA00022989"/>
    </source>
</evidence>
<evidence type="ECO:0000313" key="11">
    <source>
        <dbReference type="EMBL" id="SFD55144.1"/>
    </source>
</evidence>
<evidence type="ECO:0000256" key="9">
    <source>
        <dbReference type="RuleBase" id="RU369079"/>
    </source>
</evidence>
<dbReference type="RefSeq" id="WP_093922055.1">
    <property type="nucleotide sequence ID" value="NZ_FOMW01000001.1"/>
</dbReference>
<name>A0A1I1T944_9RHOB</name>
<gene>
    <name evidence="11" type="ORF">SAMN04488523_101318</name>
</gene>
<sequence length="177" mass="18736">MLINLEKILLGLGALAVILLGVLIASNVVARAVFSTAVPDSVTMVRELMVAAITLPIAAATAARAHVSVAFISDRFGSRFRSCLIVAGSVVGLIALAPLIYAGGRDFLSVWEKGSYFYGDLNLPKWPGRAIFVVGIGATFLRLAELVWRDIGTIRAGGTVSDEQQHAGDLLTEGEVR</sequence>
<keyword evidence="6 9" id="KW-1133">Transmembrane helix</keyword>
<dbReference type="InterPro" id="IPR055348">
    <property type="entry name" value="DctQ"/>
</dbReference>
<comment type="similarity">
    <text evidence="8 9">Belongs to the TRAP transporter small permease family.</text>
</comment>
<keyword evidence="4 9" id="KW-0997">Cell inner membrane</keyword>
<dbReference type="PANTHER" id="PTHR35011:SF10">
    <property type="entry name" value="TRAP TRANSPORTER SMALL PERMEASE PROTEIN"/>
    <property type="match status" value="1"/>
</dbReference>
<organism evidence="11 12">
    <name type="scientific">Sulfitobacter brevis</name>
    <dbReference type="NCBI Taxonomy" id="74348"/>
    <lineage>
        <taxon>Bacteria</taxon>
        <taxon>Pseudomonadati</taxon>
        <taxon>Pseudomonadota</taxon>
        <taxon>Alphaproteobacteria</taxon>
        <taxon>Rhodobacterales</taxon>
        <taxon>Roseobacteraceae</taxon>
        <taxon>Sulfitobacter</taxon>
    </lineage>
</organism>
<reference evidence="12" key="1">
    <citation type="submission" date="2016-10" db="EMBL/GenBank/DDBJ databases">
        <authorList>
            <person name="Varghese N."/>
            <person name="Submissions S."/>
        </authorList>
    </citation>
    <scope>NUCLEOTIDE SEQUENCE [LARGE SCALE GENOMIC DNA]</scope>
    <source>
        <strain evidence="12">DSM 11443</strain>
    </source>
</reference>
<evidence type="ECO:0000256" key="2">
    <source>
        <dbReference type="ARBA" id="ARBA00022448"/>
    </source>
</evidence>
<dbReference type="OrthoDB" id="6385730at2"/>
<comment type="caution">
    <text evidence="9">Lacks conserved residue(s) required for the propagation of feature annotation.</text>
</comment>
<dbReference type="InterPro" id="IPR007387">
    <property type="entry name" value="TRAP_DctQ"/>
</dbReference>
<protein>
    <recommendedName>
        <fullName evidence="9">TRAP transporter small permease protein</fullName>
    </recommendedName>
</protein>
<dbReference type="Proteomes" id="UP000198977">
    <property type="component" value="Unassembled WGS sequence"/>
</dbReference>
<comment type="function">
    <text evidence="9">Part of the tripartite ATP-independent periplasmic (TRAP) transport system.</text>
</comment>
<evidence type="ECO:0000256" key="3">
    <source>
        <dbReference type="ARBA" id="ARBA00022475"/>
    </source>
</evidence>
<comment type="subunit">
    <text evidence="9">The complex comprises the extracytoplasmic solute receptor protein and the two transmembrane proteins.</text>
</comment>
<comment type="subcellular location">
    <subcellularLocation>
        <location evidence="1 9">Cell inner membrane</location>
        <topology evidence="1 9">Multi-pass membrane protein</topology>
    </subcellularLocation>
</comment>
<dbReference type="AlphaFoldDB" id="A0A1I1T944"/>
<keyword evidence="7 9" id="KW-0472">Membrane</keyword>
<accession>A0A1I1T944</accession>
<dbReference type="GO" id="GO:0022857">
    <property type="term" value="F:transmembrane transporter activity"/>
    <property type="evidence" value="ECO:0007669"/>
    <property type="project" value="UniProtKB-UniRule"/>
</dbReference>
<evidence type="ECO:0000256" key="5">
    <source>
        <dbReference type="ARBA" id="ARBA00022692"/>
    </source>
</evidence>
<feature type="domain" description="Tripartite ATP-independent periplasmic transporters DctQ component" evidence="10">
    <location>
        <begin position="22"/>
        <end position="151"/>
    </location>
</feature>
<dbReference type="EMBL" id="FOMW01000001">
    <property type="protein sequence ID" value="SFD55144.1"/>
    <property type="molecule type" value="Genomic_DNA"/>
</dbReference>
<dbReference type="PANTHER" id="PTHR35011">
    <property type="entry name" value="2,3-DIKETO-L-GULONATE TRAP TRANSPORTER SMALL PERMEASE PROTEIN YIAM"/>
    <property type="match status" value="1"/>
</dbReference>
<dbReference type="GO" id="GO:0015740">
    <property type="term" value="P:C4-dicarboxylate transport"/>
    <property type="evidence" value="ECO:0007669"/>
    <property type="project" value="TreeGrafter"/>
</dbReference>
<keyword evidence="12" id="KW-1185">Reference proteome</keyword>
<dbReference type="STRING" id="74348.SAMN04488523_101318"/>
<feature type="transmembrane region" description="Helical" evidence="9">
    <location>
        <begin position="84"/>
        <end position="104"/>
    </location>
</feature>
<keyword evidence="2 9" id="KW-0813">Transport</keyword>
<evidence type="ECO:0000259" key="10">
    <source>
        <dbReference type="Pfam" id="PF04290"/>
    </source>
</evidence>
<evidence type="ECO:0000256" key="4">
    <source>
        <dbReference type="ARBA" id="ARBA00022519"/>
    </source>
</evidence>
<evidence type="ECO:0000256" key="7">
    <source>
        <dbReference type="ARBA" id="ARBA00023136"/>
    </source>
</evidence>
<proteinExistence type="inferred from homology"/>
<feature type="transmembrane region" description="Helical" evidence="9">
    <location>
        <begin position="48"/>
        <end position="72"/>
    </location>
</feature>
<feature type="transmembrane region" description="Helical" evidence="9">
    <location>
        <begin position="126"/>
        <end position="144"/>
    </location>
</feature>
<evidence type="ECO:0000313" key="12">
    <source>
        <dbReference type="Proteomes" id="UP000198977"/>
    </source>
</evidence>
<keyword evidence="5 9" id="KW-0812">Transmembrane</keyword>
<evidence type="ECO:0000256" key="1">
    <source>
        <dbReference type="ARBA" id="ARBA00004429"/>
    </source>
</evidence>
<dbReference type="Pfam" id="PF04290">
    <property type="entry name" value="DctQ"/>
    <property type="match status" value="1"/>
</dbReference>